<gene>
    <name evidence="2" type="ORF">SAMN06295970_12368</name>
</gene>
<evidence type="ECO:0008006" key="4">
    <source>
        <dbReference type="Google" id="ProtNLM"/>
    </source>
</evidence>
<dbReference type="EMBL" id="FXUL01000023">
    <property type="protein sequence ID" value="SMP75805.1"/>
    <property type="molecule type" value="Genomic_DNA"/>
</dbReference>
<reference evidence="2 3" key="1">
    <citation type="submission" date="2017-05" db="EMBL/GenBank/DDBJ databases">
        <authorList>
            <person name="Varghese N."/>
            <person name="Submissions S."/>
        </authorList>
    </citation>
    <scope>NUCLEOTIDE SEQUENCE [LARGE SCALE GENOMIC DNA]</scope>
    <source>
        <strain evidence="2 3">DSM 26001</strain>
    </source>
</reference>
<sequence>MGVGRTGHRTLGIAAVSARSVNPAQRRIGAMLLAAAVMLLAGCSTVGGLAGTVAGIATGSFTSNPAIGIAVSVSVKAATDAEVKNVLRSLQQDEQDEIAALAGSMAPGEIRQWQVRHFIPYGNNQGEIQVTRVIDTPLASCKEVMFSVVERKAAPRPDDAARGWFSTNVCRQESRWKWAIAEPAVERWGSLH</sequence>
<evidence type="ECO:0000256" key="1">
    <source>
        <dbReference type="SAM" id="Phobius"/>
    </source>
</evidence>
<accession>A0ABY1QNK1</accession>
<keyword evidence="3" id="KW-1185">Reference proteome</keyword>
<evidence type="ECO:0000313" key="3">
    <source>
        <dbReference type="Proteomes" id="UP001158049"/>
    </source>
</evidence>
<protein>
    <recommendedName>
        <fullName evidence="4">Lipoprotein</fullName>
    </recommendedName>
</protein>
<evidence type="ECO:0000313" key="2">
    <source>
        <dbReference type="EMBL" id="SMP75805.1"/>
    </source>
</evidence>
<keyword evidence="1" id="KW-1133">Transmembrane helix</keyword>
<keyword evidence="1" id="KW-0812">Transmembrane</keyword>
<proteinExistence type="predicted"/>
<feature type="transmembrane region" description="Helical" evidence="1">
    <location>
        <begin position="28"/>
        <end position="57"/>
    </location>
</feature>
<comment type="caution">
    <text evidence="2">The sequence shown here is derived from an EMBL/GenBank/DDBJ whole genome shotgun (WGS) entry which is preliminary data.</text>
</comment>
<name>A0ABY1QNK1_9BURK</name>
<dbReference type="Proteomes" id="UP001158049">
    <property type="component" value="Unassembled WGS sequence"/>
</dbReference>
<keyword evidence="1" id="KW-0472">Membrane</keyword>
<organism evidence="2 3">
    <name type="scientific">Noviherbaspirillum suwonense</name>
    <dbReference type="NCBI Taxonomy" id="1224511"/>
    <lineage>
        <taxon>Bacteria</taxon>
        <taxon>Pseudomonadati</taxon>
        <taxon>Pseudomonadota</taxon>
        <taxon>Betaproteobacteria</taxon>
        <taxon>Burkholderiales</taxon>
        <taxon>Oxalobacteraceae</taxon>
        <taxon>Noviherbaspirillum</taxon>
    </lineage>
</organism>